<keyword evidence="1" id="KW-1133">Transmembrane helix</keyword>
<keyword evidence="1" id="KW-0812">Transmembrane</keyword>
<protein>
    <recommendedName>
        <fullName evidence="5">Stage III sporulation protein AE</fullName>
    </recommendedName>
</protein>
<reference evidence="3" key="1">
    <citation type="submission" date="2020-10" db="EMBL/GenBank/DDBJ databases">
        <authorList>
            <person name="Gilroy R."/>
        </authorList>
    </citation>
    <scope>NUCLEOTIDE SEQUENCE</scope>
    <source>
        <strain evidence="3">ChiBcec15-4380</strain>
    </source>
</reference>
<feature type="transmembrane region" description="Helical" evidence="1">
    <location>
        <begin position="306"/>
        <end position="323"/>
    </location>
</feature>
<proteinExistence type="predicted"/>
<evidence type="ECO:0000256" key="1">
    <source>
        <dbReference type="SAM" id="Phobius"/>
    </source>
</evidence>
<feature type="chain" id="PRO_5038372908" description="Stage III sporulation protein AE" evidence="2">
    <location>
        <begin position="21"/>
        <end position="363"/>
    </location>
</feature>
<name>A0A9D1DIZ4_9FIRM</name>
<comment type="caution">
    <text evidence="3">The sequence shown here is derived from an EMBL/GenBank/DDBJ whole genome shotgun (WGS) entry which is preliminary data.</text>
</comment>
<feature type="transmembrane region" description="Helical" evidence="1">
    <location>
        <begin position="77"/>
        <end position="97"/>
    </location>
</feature>
<feature type="transmembrane region" description="Helical" evidence="1">
    <location>
        <begin position="280"/>
        <end position="299"/>
    </location>
</feature>
<feature type="transmembrane region" description="Helical" evidence="1">
    <location>
        <begin position="335"/>
        <end position="358"/>
    </location>
</feature>
<organism evidence="3 4">
    <name type="scientific">Candidatus Avoscillospira avicola</name>
    <dbReference type="NCBI Taxonomy" id="2840706"/>
    <lineage>
        <taxon>Bacteria</taxon>
        <taxon>Bacillati</taxon>
        <taxon>Bacillota</taxon>
        <taxon>Clostridia</taxon>
        <taxon>Eubacteriales</taxon>
        <taxon>Oscillospiraceae</taxon>
        <taxon>Oscillospiraceae incertae sedis</taxon>
        <taxon>Candidatus Avoscillospira</taxon>
    </lineage>
</organism>
<dbReference type="EMBL" id="DVHE01000075">
    <property type="protein sequence ID" value="HIR51522.1"/>
    <property type="molecule type" value="Genomic_DNA"/>
</dbReference>
<gene>
    <name evidence="3" type="ORF">IAA53_09680</name>
</gene>
<feature type="transmembrane region" description="Helical" evidence="1">
    <location>
        <begin position="150"/>
        <end position="170"/>
    </location>
</feature>
<dbReference type="InterPro" id="IPR014194">
    <property type="entry name" value="Spore_III_AE"/>
</dbReference>
<sequence length="363" mass="37194">MRKLLILILTLLALAIPASALDVAQAQAERFGVSDLERAVPEGARAWTEDLNPMEQADFGAAIGQIFEDTLRESGPIWRSTASLMLRVLLIVILCLMVESVAEERTSRVTVLAGAAAIMVCCAADMGALVGLGRETMEEISSFSSLLMPVLAATAAASGGAAGASGLYAVTAAFSGVLIRLATGVFLPLVYAYLALALVDAALQQDRLQGLKDLLGWAITNGLKGVMYLYTGFMAVTGVLSGTADAATLKAAKMTISSVVPVVGGIISDAAETVLSSAGLLRSAVGTFGMVAVVGAFAAPFCRIGISYLAFKVAAALSGVLGSRHGGLLEALTSAAGYVLAMVASATVMTLLACCCFMKVAQL</sequence>
<dbReference type="Proteomes" id="UP000824239">
    <property type="component" value="Unassembled WGS sequence"/>
</dbReference>
<keyword evidence="1" id="KW-0472">Membrane</keyword>
<feature type="transmembrane region" description="Helical" evidence="1">
    <location>
        <begin position="214"/>
        <end position="239"/>
    </location>
</feature>
<dbReference type="AlphaFoldDB" id="A0A9D1DIZ4"/>
<dbReference type="Pfam" id="PF09546">
    <property type="entry name" value="Spore_III_AE"/>
    <property type="match status" value="1"/>
</dbReference>
<keyword evidence="2" id="KW-0732">Signal</keyword>
<evidence type="ECO:0000256" key="2">
    <source>
        <dbReference type="SAM" id="SignalP"/>
    </source>
</evidence>
<reference evidence="3" key="2">
    <citation type="journal article" date="2021" name="PeerJ">
        <title>Extensive microbial diversity within the chicken gut microbiome revealed by metagenomics and culture.</title>
        <authorList>
            <person name="Gilroy R."/>
            <person name="Ravi A."/>
            <person name="Getino M."/>
            <person name="Pursley I."/>
            <person name="Horton D.L."/>
            <person name="Alikhan N.F."/>
            <person name="Baker D."/>
            <person name="Gharbi K."/>
            <person name="Hall N."/>
            <person name="Watson M."/>
            <person name="Adriaenssens E.M."/>
            <person name="Foster-Nyarko E."/>
            <person name="Jarju S."/>
            <person name="Secka A."/>
            <person name="Antonio M."/>
            <person name="Oren A."/>
            <person name="Chaudhuri R.R."/>
            <person name="La Ragione R."/>
            <person name="Hildebrand F."/>
            <person name="Pallen M.J."/>
        </authorList>
    </citation>
    <scope>NUCLEOTIDE SEQUENCE</scope>
    <source>
        <strain evidence="3">ChiBcec15-4380</strain>
    </source>
</reference>
<evidence type="ECO:0008006" key="5">
    <source>
        <dbReference type="Google" id="ProtNLM"/>
    </source>
</evidence>
<evidence type="ECO:0000313" key="4">
    <source>
        <dbReference type="Proteomes" id="UP000824239"/>
    </source>
</evidence>
<feature type="transmembrane region" description="Helical" evidence="1">
    <location>
        <begin position="109"/>
        <end position="130"/>
    </location>
</feature>
<feature type="transmembrane region" description="Helical" evidence="1">
    <location>
        <begin position="251"/>
        <end position="268"/>
    </location>
</feature>
<accession>A0A9D1DIZ4</accession>
<feature type="transmembrane region" description="Helical" evidence="1">
    <location>
        <begin position="177"/>
        <end position="194"/>
    </location>
</feature>
<feature type="signal peptide" evidence="2">
    <location>
        <begin position="1"/>
        <end position="20"/>
    </location>
</feature>
<evidence type="ECO:0000313" key="3">
    <source>
        <dbReference type="EMBL" id="HIR51522.1"/>
    </source>
</evidence>